<comment type="caution">
    <text evidence="1">The sequence shown here is derived from an EMBL/GenBank/DDBJ whole genome shotgun (WGS) entry which is preliminary data.</text>
</comment>
<protein>
    <recommendedName>
        <fullName evidence="3">Dirigent protein</fullName>
    </recommendedName>
</protein>
<proteinExistence type="predicted"/>
<dbReference type="EMBL" id="JAHRIP010048960">
    <property type="protein sequence ID" value="MEQ2300116.1"/>
    <property type="molecule type" value="Genomic_DNA"/>
</dbReference>
<dbReference type="Proteomes" id="UP001469553">
    <property type="component" value="Unassembled WGS sequence"/>
</dbReference>
<organism evidence="1 2">
    <name type="scientific">Ameca splendens</name>
    <dbReference type="NCBI Taxonomy" id="208324"/>
    <lineage>
        <taxon>Eukaryota</taxon>
        <taxon>Metazoa</taxon>
        <taxon>Chordata</taxon>
        <taxon>Craniata</taxon>
        <taxon>Vertebrata</taxon>
        <taxon>Euteleostomi</taxon>
        <taxon>Actinopterygii</taxon>
        <taxon>Neopterygii</taxon>
        <taxon>Teleostei</taxon>
        <taxon>Neoteleostei</taxon>
        <taxon>Acanthomorphata</taxon>
        <taxon>Ovalentaria</taxon>
        <taxon>Atherinomorphae</taxon>
        <taxon>Cyprinodontiformes</taxon>
        <taxon>Goodeidae</taxon>
        <taxon>Ameca</taxon>
    </lineage>
</organism>
<reference evidence="1 2" key="1">
    <citation type="submission" date="2021-06" db="EMBL/GenBank/DDBJ databases">
        <authorList>
            <person name="Palmer J.M."/>
        </authorList>
    </citation>
    <scope>NUCLEOTIDE SEQUENCE [LARGE SCALE GENOMIC DNA]</scope>
    <source>
        <strain evidence="1 2">AS_MEX2019</strain>
        <tissue evidence="1">Muscle</tissue>
    </source>
</reference>
<gene>
    <name evidence="1" type="ORF">AMECASPLE_022023</name>
</gene>
<evidence type="ECO:0008006" key="3">
    <source>
        <dbReference type="Google" id="ProtNLM"/>
    </source>
</evidence>
<keyword evidence="2" id="KW-1185">Reference proteome</keyword>
<sequence>MNIFFLQAYLWAFNTTTFGPPTEDLTTVTGAELASRAVPHVSMVTNCLLVQADSFGWSTFLTAPTGAPHFGQTLQRNGEVTFRNKGGKRTELLEETKKTTGAHRNAAFLLILFSSGAKIRV</sequence>
<evidence type="ECO:0000313" key="1">
    <source>
        <dbReference type="EMBL" id="MEQ2300116.1"/>
    </source>
</evidence>
<evidence type="ECO:0000313" key="2">
    <source>
        <dbReference type="Proteomes" id="UP001469553"/>
    </source>
</evidence>
<name>A0ABV0Z244_9TELE</name>
<accession>A0ABV0Z244</accession>